<gene>
    <name evidence="2" type="ORF">DM484_04290</name>
</gene>
<protein>
    <submittedName>
        <fullName evidence="2">Uncharacterized protein</fullName>
    </submittedName>
</protein>
<feature type="region of interest" description="Disordered" evidence="1">
    <location>
        <begin position="1"/>
        <end position="21"/>
    </location>
</feature>
<feature type="compositionally biased region" description="Basic and acidic residues" evidence="1">
    <location>
        <begin position="1"/>
        <end position="16"/>
    </location>
</feature>
<evidence type="ECO:0000256" key="1">
    <source>
        <dbReference type="SAM" id="MobiDB-lite"/>
    </source>
</evidence>
<comment type="caution">
    <text evidence="2">The sequence shown here is derived from an EMBL/GenBank/DDBJ whole genome shotgun (WGS) entry which is preliminary data.</text>
</comment>
<dbReference type="Proteomes" id="UP000249396">
    <property type="component" value="Unassembled WGS sequence"/>
</dbReference>
<dbReference type="AlphaFoldDB" id="A0A2W4RI24"/>
<name>A0A2W4RI24_9GAMM</name>
<organism evidence="2 3">
    <name type="scientific">Candidatus Methylumidiphilus alinenensis</name>
    <dbReference type="NCBI Taxonomy" id="2202197"/>
    <lineage>
        <taxon>Bacteria</taxon>
        <taxon>Pseudomonadati</taxon>
        <taxon>Pseudomonadota</taxon>
        <taxon>Gammaproteobacteria</taxon>
        <taxon>Methylococcales</taxon>
        <taxon>Candidatus Methylumidiphilus</taxon>
    </lineage>
</organism>
<evidence type="ECO:0000313" key="3">
    <source>
        <dbReference type="Proteomes" id="UP000249396"/>
    </source>
</evidence>
<accession>A0A2W4RI24</accession>
<proteinExistence type="predicted"/>
<dbReference type="EMBL" id="QJPH01000186">
    <property type="protein sequence ID" value="PZN83492.1"/>
    <property type="molecule type" value="Genomic_DNA"/>
</dbReference>
<evidence type="ECO:0000313" key="2">
    <source>
        <dbReference type="EMBL" id="PZN83492.1"/>
    </source>
</evidence>
<reference evidence="2 3" key="1">
    <citation type="journal article" date="2018" name="Aquat. Microb. Ecol.">
        <title>Gammaproteobacterial methanotrophs dominate.</title>
        <authorList>
            <person name="Rissanen A.J."/>
            <person name="Saarenheimo J."/>
            <person name="Tiirola M."/>
            <person name="Peura S."/>
            <person name="Aalto S.L."/>
            <person name="Karvinen A."/>
            <person name="Nykanen H."/>
        </authorList>
    </citation>
    <scope>NUCLEOTIDE SEQUENCE [LARGE SCALE GENOMIC DNA]</scope>
    <source>
        <strain evidence="2">AMbin10</strain>
    </source>
</reference>
<sequence length="63" mass="7044">MTVRNAIEKLTPRNENDTDSYLADLQTSGVNLDKDVKSQIDTFMKAVKKNEGLIPGKEVPRIP</sequence>